<feature type="domain" description="SsuA/THI5-like" evidence="5">
    <location>
        <begin position="45"/>
        <end position="253"/>
    </location>
</feature>
<dbReference type="Pfam" id="PF09084">
    <property type="entry name" value="NMT1"/>
    <property type="match status" value="1"/>
</dbReference>
<evidence type="ECO:0000256" key="4">
    <source>
        <dbReference type="SAM" id="SignalP"/>
    </source>
</evidence>
<dbReference type="eggNOG" id="COG0715">
    <property type="taxonomic scope" value="Bacteria"/>
</dbReference>
<gene>
    <name evidence="6" type="ORF">TKV_c06530</name>
</gene>
<dbReference type="OrthoDB" id="9802202at2"/>
<dbReference type="KEGG" id="tki:TKV_c06530"/>
<dbReference type="InterPro" id="IPR015168">
    <property type="entry name" value="SsuA/THI5"/>
</dbReference>
<dbReference type="SUPFAM" id="SSF53850">
    <property type="entry name" value="Periplasmic binding protein-like II"/>
    <property type="match status" value="1"/>
</dbReference>
<evidence type="ECO:0000256" key="3">
    <source>
        <dbReference type="ARBA" id="ARBA00022729"/>
    </source>
</evidence>
<proteinExistence type="inferred from homology"/>
<organism evidence="6 7">
    <name type="scientific">Thermoanaerobacter kivui</name>
    <name type="common">Acetogenium kivui</name>
    <dbReference type="NCBI Taxonomy" id="2325"/>
    <lineage>
        <taxon>Bacteria</taxon>
        <taxon>Bacillati</taxon>
        <taxon>Bacillota</taxon>
        <taxon>Clostridia</taxon>
        <taxon>Thermoanaerobacterales</taxon>
        <taxon>Thermoanaerobacteraceae</taxon>
        <taxon>Thermoanaerobacter</taxon>
    </lineage>
</organism>
<evidence type="ECO:0000313" key="6">
    <source>
        <dbReference type="EMBL" id="AIS51838.1"/>
    </source>
</evidence>
<keyword evidence="7" id="KW-1185">Reference proteome</keyword>
<evidence type="ECO:0000259" key="5">
    <source>
        <dbReference type="Pfam" id="PF09084"/>
    </source>
</evidence>
<dbReference type="PANTHER" id="PTHR30024">
    <property type="entry name" value="ALIPHATIC SULFONATES-BINDING PROTEIN-RELATED"/>
    <property type="match status" value="1"/>
</dbReference>
<dbReference type="PROSITE" id="PS51257">
    <property type="entry name" value="PROKAR_LIPOPROTEIN"/>
    <property type="match status" value="1"/>
</dbReference>
<dbReference type="EMBL" id="CP009170">
    <property type="protein sequence ID" value="AIS51838.1"/>
    <property type="molecule type" value="Genomic_DNA"/>
</dbReference>
<protein>
    <submittedName>
        <fullName evidence="6">ABC-type nitrate/sulfonate/bicarbonate transport system, periplasmic component</fullName>
    </submittedName>
</protein>
<evidence type="ECO:0000313" key="7">
    <source>
        <dbReference type="Proteomes" id="UP000029669"/>
    </source>
</evidence>
<keyword evidence="3 4" id="KW-0732">Signal</keyword>
<dbReference type="Proteomes" id="UP000029669">
    <property type="component" value="Chromosome"/>
</dbReference>
<dbReference type="STRING" id="2325.TKV_c06530"/>
<dbReference type="PANTHER" id="PTHR30024:SF47">
    <property type="entry name" value="TAURINE-BINDING PERIPLASMIC PROTEIN"/>
    <property type="match status" value="1"/>
</dbReference>
<dbReference type="RefSeq" id="WP_049684720.1">
    <property type="nucleotide sequence ID" value="NZ_CP009170.1"/>
</dbReference>
<dbReference type="AlphaFoldDB" id="A0A097APU9"/>
<dbReference type="Gene3D" id="3.40.190.10">
    <property type="entry name" value="Periplasmic binding protein-like II"/>
    <property type="match status" value="2"/>
</dbReference>
<sequence>MRLKYLIVFLLVLALTVSLFAGCTNKSQKLTKINFVETVHSIFYAPYYVAVSQGFFKEQGLELVITTAQGSDKAATAVLSGTADIGLQGPETTVYVLKEGRDDYLVNFGQLTRKDGSFLLGKKPEPDFKWENLRGKKVIGGRPGGMPQMTLEYILKEHGVNPKTDLTLITNLQFTAAAGAFMSSDADYVALFEPTASLVEKQKGGYIVASVGASSHEVPYTTFNARKSYIEKHPDIIQRFVNAVYKGLLWVESHSPKEVAEAIKPFFPDADVDLMATAIERYKNQNTWGTTLKMKVDDFDFLQNILLDAGVIKEKVDSHHLINNTFAEKAEKMIKK</sequence>
<dbReference type="HOGENOM" id="CLU_061540_1_0_9"/>
<comment type="similarity">
    <text evidence="2">Belongs to the bacterial solute-binding protein SsuA/TauA family.</text>
</comment>
<evidence type="ECO:0000256" key="2">
    <source>
        <dbReference type="ARBA" id="ARBA00010742"/>
    </source>
</evidence>
<feature type="chain" id="PRO_5039221839" evidence="4">
    <location>
        <begin position="22"/>
        <end position="336"/>
    </location>
</feature>
<dbReference type="GO" id="GO:0042597">
    <property type="term" value="C:periplasmic space"/>
    <property type="evidence" value="ECO:0007669"/>
    <property type="project" value="UniProtKB-SubCell"/>
</dbReference>
<comment type="subcellular location">
    <subcellularLocation>
        <location evidence="1">Periplasm</location>
    </subcellularLocation>
</comment>
<reference evidence="7" key="1">
    <citation type="journal article" date="2015" name="Genome Announc.">
        <title>Whole-Genome Sequences of 80 Environmental and Clinical Isolates of Burkholderia pseudomallei.</title>
        <authorList>
            <person name="Johnson S.L."/>
            <person name="Baker A.L."/>
            <person name="Chain P.S."/>
            <person name="Currie B.J."/>
            <person name="Daligault H.E."/>
            <person name="Davenport K.W."/>
            <person name="Davis C.B."/>
            <person name="Inglis T.J."/>
            <person name="Kaestli M."/>
            <person name="Koren S."/>
            <person name="Mayo M."/>
            <person name="Merritt A.J."/>
            <person name="Price E.P."/>
            <person name="Sarovich D.S."/>
            <person name="Warner J."/>
            <person name="Rosovitz M.J."/>
        </authorList>
    </citation>
    <scope>NUCLEOTIDE SEQUENCE [LARGE SCALE GENOMIC DNA]</scope>
    <source>
        <strain evidence="7">DSM 2030</strain>
    </source>
</reference>
<feature type="signal peptide" evidence="4">
    <location>
        <begin position="1"/>
        <end position="21"/>
    </location>
</feature>
<evidence type="ECO:0000256" key="1">
    <source>
        <dbReference type="ARBA" id="ARBA00004418"/>
    </source>
</evidence>
<accession>A0A097APU9</accession>
<name>A0A097APU9_THEKI</name>